<dbReference type="OrthoDB" id="9806956at2"/>
<dbReference type="EMBL" id="CP042430">
    <property type="protein sequence ID" value="QEC48388.1"/>
    <property type="molecule type" value="Genomic_DNA"/>
</dbReference>
<comment type="similarity">
    <text evidence="2 7">Belongs to the phosphohexose mutase family.</text>
</comment>
<dbReference type="InterPro" id="IPR016066">
    <property type="entry name" value="A-D-PHexomutase_CS"/>
</dbReference>
<reference evidence="12 13" key="1">
    <citation type="journal article" date="2018" name="J. Microbiol.">
        <title>Baekduia soli gen. nov., sp. nov., a novel bacterium isolated from the soil of Baekdu Mountain and proposal of a novel family name, Baekduiaceae fam. nov.</title>
        <authorList>
            <person name="An D.S."/>
            <person name="Siddiqi M.Z."/>
            <person name="Kim K.H."/>
            <person name="Yu H.S."/>
            <person name="Im W.T."/>
        </authorList>
    </citation>
    <scope>NUCLEOTIDE SEQUENCE [LARGE SCALE GENOMIC DNA]</scope>
    <source>
        <strain evidence="12 13">BR7-21</strain>
    </source>
</reference>
<evidence type="ECO:0000259" key="11">
    <source>
        <dbReference type="Pfam" id="PF02880"/>
    </source>
</evidence>
<dbReference type="GO" id="GO:0000287">
    <property type="term" value="F:magnesium ion binding"/>
    <property type="evidence" value="ECO:0007669"/>
    <property type="project" value="InterPro"/>
</dbReference>
<dbReference type="Pfam" id="PF02878">
    <property type="entry name" value="PGM_PMM_I"/>
    <property type="match status" value="1"/>
</dbReference>
<evidence type="ECO:0000256" key="5">
    <source>
        <dbReference type="ARBA" id="ARBA00022842"/>
    </source>
</evidence>
<dbReference type="GO" id="GO:0005975">
    <property type="term" value="P:carbohydrate metabolic process"/>
    <property type="evidence" value="ECO:0007669"/>
    <property type="project" value="InterPro"/>
</dbReference>
<feature type="domain" description="Alpha-D-phosphohexomutase alpha/beta/alpha" evidence="11">
    <location>
        <begin position="316"/>
        <end position="420"/>
    </location>
</feature>
<feature type="domain" description="Alpha-D-phosphohexomutase C-terminal" evidence="8">
    <location>
        <begin position="466"/>
        <end position="510"/>
    </location>
</feature>
<keyword evidence="5 7" id="KW-0460">Magnesium</keyword>
<evidence type="ECO:0000256" key="1">
    <source>
        <dbReference type="ARBA" id="ARBA00001946"/>
    </source>
</evidence>
<protein>
    <submittedName>
        <fullName evidence="12">Phospho-sugar mutase</fullName>
    </submittedName>
</protein>
<evidence type="ECO:0000256" key="6">
    <source>
        <dbReference type="ARBA" id="ARBA00023235"/>
    </source>
</evidence>
<dbReference type="Pfam" id="PF02879">
    <property type="entry name" value="PGM_PMM_II"/>
    <property type="match status" value="1"/>
</dbReference>
<feature type="domain" description="Alpha-D-phosphohexomutase alpha/beta/alpha" evidence="10">
    <location>
        <begin position="218"/>
        <end position="308"/>
    </location>
</feature>
<dbReference type="InterPro" id="IPR005845">
    <property type="entry name" value="A-D-PHexomutase_a/b/a-II"/>
</dbReference>
<keyword evidence="3" id="KW-0597">Phosphoprotein</keyword>
<evidence type="ECO:0000259" key="8">
    <source>
        <dbReference type="Pfam" id="PF00408"/>
    </source>
</evidence>
<dbReference type="Gene3D" id="3.40.120.10">
    <property type="entry name" value="Alpha-D-Glucose-1,6-Bisphosphate, subunit A, domain 3"/>
    <property type="match status" value="3"/>
</dbReference>
<proteinExistence type="inferred from homology"/>
<dbReference type="GO" id="GO:0008973">
    <property type="term" value="F:phosphopentomutase activity"/>
    <property type="evidence" value="ECO:0007669"/>
    <property type="project" value="TreeGrafter"/>
</dbReference>
<dbReference type="GO" id="GO:0006166">
    <property type="term" value="P:purine ribonucleoside salvage"/>
    <property type="evidence" value="ECO:0007669"/>
    <property type="project" value="TreeGrafter"/>
</dbReference>
<dbReference type="Pfam" id="PF02880">
    <property type="entry name" value="PGM_PMM_III"/>
    <property type="match status" value="1"/>
</dbReference>
<dbReference type="KEGG" id="bsol:FSW04_12960"/>
<evidence type="ECO:0000256" key="7">
    <source>
        <dbReference type="RuleBase" id="RU004326"/>
    </source>
</evidence>
<evidence type="ECO:0000256" key="2">
    <source>
        <dbReference type="ARBA" id="ARBA00010231"/>
    </source>
</evidence>
<evidence type="ECO:0000256" key="4">
    <source>
        <dbReference type="ARBA" id="ARBA00022723"/>
    </source>
</evidence>
<dbReference type="RefSeq" id="WP_146919866.1">
    <property type="nucleotide sequence ID" value="NZ_CP042430.1"/>
</dbReference>
<dbReference type="InterPro" id="IPR005843">
    <property type="entry name" value="A-D-PHexomutase_C"/>
</dbReference>
<accession>A0A5B8U6C3</accession>
<dbReference type="InterPro" id="IPR005846">
    <property type="entry name" value="A-D-PHexomutase_a/b/a-III"/>
</dbReference>
<evidence type="ECO:0000313" key="12">
    <source>
        <dbReference type="EMBL" id="QEC48388.1"/>
    </source>
</evidence>
<organism evidence="12 13">
    <name type="scientific">Baekduia soli</name>
    <dbReference type="NCBI Taxonomy" id="496014"/>
    <lineage>
        <taxon>Bacteria</taxon>
        <taxon>Bacillati</taxon>
        <taxon>Actinomycetota</taxon>
        <taxon>Thermoleophilia</taxon>
        <taxon>Solirubrobacterales</taxon>
        <taxon>Baekduiaceae</taxon>
        <taxon>Baekduia</taxon>
    </lineage>
</organism>
<feature type="domain" description="Alpha-D-phosphohexomutase alpha/beta/alpha" evidence="9">
    <location>
        <begin position="53"/>
        <end position="187"/>
    </location>
</feature>
<evidence type="ECO:0000259" key="10">
    <source>
        <dbReference type="Pfam" id="PF02879"/>
    </source>
</evidence>
<dbReference type="Proteomes" id="UP000321805">
    <property type="component" value="Chromosome"/>
</dbReference>
<dbReference type="SUPFAM" id="SSF53738">
    <property type="entry name" value="Phosphoglucomutase, first 3 domains"/>
    <property type="match status" value="3"/>
</dbReference>
<keyword evidence="13" id="KW-1185">Reference proteome</keyword>
<dbReference type="InterPro" id="IPR005844">
    <property type="entry name" value="A-D-PHexomutase_a/b/a-I"/>
</dbReference>
<dbReference type="CDD" id="cd05799">
    <property type="entry name" value="PGM2"/>
    <property type="match status" value="1"/>
</dbReference>
<evidence type="ECO:0000256" key="3">
    <source>
        <dbReference type="ARBA" id="ARBA00022553"/>
    </source>
</evidence>
<name>A0A5B8U6C3_9ACTN</name>
<keyword evidence="6" id="KW-0413">Isomerase</keyword>
<dbReference type="Gene3D" id="3.30.310.50">
    <property type="entry name" value="Alpha-D-phosphohexomutase, C-terminal domain"/>
    <property type="match status" value="1"/>
</dbReference>
<evidence type="ECO:0000259" key="9">
    <source>
        <dbReference type="Pfam" id="PF02878"/>
    </source>
</evidence>
<dbReference type="InterPro" id="IPR016055">
    <property type="entry name" value="A-D-PHexomutase_a/b/a-I/II/III"/>
</dbReference>
<dbReference type="InterPro" id="IPR036900">
    <property type="entry name" value="A-D-PHexomutase_C_sf"/>
</dbReference>
<dbReference type="PANTHER" id="PTHR45745">
    <property type="entry name" value="PHOSPHOMANNOMUTASE 45A"/>
    <property type="match status" value="1"/>
</dbReference>
<dbReference type="AlphaFoldDB" id="A0A5B8U6C3"/>
<sequence>MPSPATTVDADLAARVRAWIAGDPDPGDRAELQALLDVGDGPALADRFAAPLAFGTAGLRGPLQAGPSGMNRAVVRRAAAALAAHLGPGRRVVIGHDARHRSDVFARESAAVMAGAGLHAVLLPRALPTPVLAFAVRALAADAGVMVTASHNPPTDNGYKIYLGGPGDEGAQIVSPTDAEIEARIAAVGPVARIPLDPGFETAGEDLVTAYVTAICGLTTGDARDVLVAVTSLHGVGDETLRAAFARAGFAPPVAEPSQARPDPDFPTVAFPNPEEAGAMDRVLALGARIGADVVLANDPDADRLAVAVGDRVLTGDEVGRLLADHVLAHRPGPVATTIVSSAMLERIAEAHGVPVHRTLTGFKWLMRAAGGLVFAYEEALGYAVGPDVVRDKDGISAALLVAELAAAQRAAGRTLLDRLDDLERRHGVHATAQHVVRVQRPEQISRIMAALRAGPPAAVGPAAVERVEDLDRDGGPLPRADVLVLTLAGARIVVRPSGTEPKLKAYLEVVRPPGPDLAAQRAQAGTLLEALQEALAADLARRGG</sequence>
<dbReference type="SUPFAM" id="SSF55957">
    <property type="entry name" value="Phosphoglucomutase, C-terminal domain"/>
    <property type="match status" value="1"/>
</dbReference>
<keyword evidence="4 7" id="KW-0479">Metal-binding</keyword>
<dbReference type="PANTHER" id="PTHR45745:SF1">
    <property type="entry name" value="PHOSPHOGLUCOMUTASE 2B-RELATED"/>
    <property type="match status" value="1"/>
</dbReference>
<comment type="cofactor">
    <cofactor evidence="1">
        <name>Mg(2+)</name>
        <dbReference type="ChEBI" id="CHEBI:18420"/>
    </cofactor>
</comment>
<dbReference type="Pfam" id="PF00408">
    <property type="entry name" value="PGM_PMM_IV"/>
    <property type="match status" value="1"/>
</dbReference>
<gene>
    <name evidence="12" type="ORF">FSW04_12960</name>
</gene>
<dbReference type="PROSITE" id="PS00710">
    <property type="entry name" value="PGM_PMM"/>
    <property type="match status" value="1"/>
</dbReference>
<evidence type="ECO:0000313" key="13">
    <source>
        <dbReference type="Proteomes" id="UP000321805"/>
    </source>
</evidence>